<reference evidence="3 4" key="1">
    <citation type="submission" date="2024-06" db="EMBL/GenBank/DDBJ databases">
        <title>The Natural Products Discovery Center: Release of the First 8490 Sequenced Strains for Exploring Actinobacteria Biosynthetic Diversity.</title>
        <authorList>
            <person name="Kalkreuter E."/>
            <person name="Kautsar S.A."/>
            <person name="Yang D."/>
            <person name="Bader C.D."/>
            <person name="Teijaro C.N."/>
            <person name="Fluegel L."/>
            <person name="Davis C.M."/>
            <person name="Simpson J.R."/>
            <person name="Lauterbach L."/>
            <person name="Steele A.D."/>
            <person name="Gui C."/>
            <person name="Meng S."/>
            <person name="Li G."/>
            <person name="Viehrig K."/>
            <person name="Ye F."/>
            <person name="Su P."/>
            <person name="Kiefer A.F."/>
            <person name="Nichols A."/>
            <person name="Cepeda A.J."/>
            <person name="Yan W."/>
            <person name="Fan B."/>
            <person name="Jiang Y."/>
            <person name="Adhikari A."/>
            <person name="Zheng C.-J."/>
            <person name="Schuster L."/>
            <person name="Cowan T.M."/>
            <person name="Smanski M.J."/>
            <person name="Chevrette M.G."/>
            <person name="De Carvalho L.P.S."/>
            <person name="Shen B."/>
        </authorList>
    </citation>
    <scope>NUCLEOTIDE SEQUENCE [LARGE SCALE GENOMIC DNA]</scope>
    <source>
        <strain evidence="3 4">NPDC049344</strain>
    </source>
</reference>
<feature type="compositionally biased region" description="Low complexity" evidence="1">
    <location>
        <begin position="204"/>
        <end position="216"/>
    </location>
</feature>
<evidence type="ECO:0000313" key="3">
    <source>
        <dbReference type="EMBL" id="MEV4682687.1"/>
    </source>
</evidence>
<gene>
    <name evidence="3" type="ORF">AB0K36_18100</name>
</gene>
<feature type="compositionally biased region" description="Basic and acidic residues" evidence="1">
    <location>
        <begin position="230"/>
        <end position="241"/>
    </location>
</feature>
<dbReference type="RefSeq" id="WP_364595035.1">
    <property type="nucleotide sequence ID" value="NZ_JBFAQK010000023.1"/>
</dbReference>
<dbReference type="Proteomes" id="UP001552521">
    <property type="component" value="Unassembled WGS sequence"/>
</dbReference>
<keyword evidence="4" id="KW-1185">Reference proteome</keyword>
<dbReference type="InterPro" id="IPR011528">
    <property type="entry name" value="NERD"/>
</dbReference>
<dbReference type="Pfam" id="PF08378">
    <property type="entry name" value="NERD"/>
    <property type="match status" value="1"/>
</dbReference>
<evidence type="ECO:0000313" key="4">
    <source>
        <dbReference type="Proteomes" id="UP001552521"/>
    </source>
</evidence>
<proteinExistence type="predicted"/>
<dbReference type="EMBL" id="JBFAQK010000023">
    <property type="protein sequence ID" value="MEV4682687.1"/>
    <property type="molecule type" value="Genomic_DNA"/>
</dbReference>
<name>A0ABV3HWG0_9ACTN</name>
<evidence type="ECO:0000256" key="1">
    <source>
        <dbReference type="SAM" id="MobiDB-lite"/>
    </source>
</evidence>
<accession>A0ABV3HWG0</accession>
<feature type="domain" description="NERD" evidence="2">
    <location>
        <begin position="240"/>
        <end position="344"/>
    </location>
</feature>
<organism evidence="3 4">
    <name type="scientific">Streptomyces kurssanovii</name>
    <dbReference type="NCBI Taxonomy" id="67312"/>
    <lineage>
        <taxon>Bacteria</taxon>
        <taxon>Bacillati</taxon>
        <taxon>Actinomycetota</taxon>
        <taxon>Actinomycetes</taxon>
        <taxon>Kitasatosporales</taxon>
        <taxon>Streptomycetaceae</taxon>
        <taxon>Streptomyces</taxon>
    </lineage>
</organism>
<protein>
    <submittedName>
        <fullName evidence="3">Nuclease-related domain-containing protein</fullName>
    </submittedName>
</protein>
<comment type="caution">
    <text evidence="3">The sequence shown here is derived from an EMBL/GenBank/DDBJ whole genome shotgun (WGS) entry which is preliminary data.</text>
</comment>
<sequence length="397" mass="43366">MLEELTVTAWQYFGHDRLYVNLPDGTPIGWADRRTGGITVVHARYRDDVTDALARRAPELLTRAEPQVFVHPGALADAEGDAYNDGDAYADGDTFTDRAAYADGVRFTSGDAYADGATLTDAYAGGDPYSRDDAYHDAVGPAVTVGAAEAHRTVVGAPPAAPARGFPEPAQTQPFVRHGPRDRLPRLTPENDLASRRPGATLRANASSGDSAAQDSGRLERLSSRLLRRRPMDESRRKELLGERRTGAELGRLTRHGWRVLHSIPLADGGDIDHLLIGPGGVFTVRTEYHPQQSVRADDDTVRIDDGDPRPYIAECRAEAALVRKVLESYCDFPVRVQPVLVFVDAASLDVAATQTDVRVYRERQVSALAPLAGELTAREADRVHDVARLAEVWQEM</sequence>
<feature type="region of interest" description="Disordered" evidence="1">
    <location>
        <begin position="157"/>
        <end position="241"/>
    </location>
</feature>
<evidence type="ECO:0000259" key="2">
    <source>
        <dbReference type="Pfam" id="PF08378"/>
    </source>
</evidence>